<feature type="domain" description="Replication protein A 70 kDa DNA-binding subunit B/D first OB fold" evidence="1">
    <location>
        <begin position="4"/>
        <end position="87"/>
    </location>
</feature>
<dbReference type="Gene3D" id="2.40.50.140">
    <property type="entry name" value="Nucleic acid-binding proteins"/>
    <property type="match status" value="1"/>
</dbReference>
<dbReference type="CDD" id="cd04480">
    <property type="entry name" value="RPA1_DBD_A_like"/>
    <property type="match status" value="1"/>
</dbReference>
<organism evidence="2">
    <name type="scientific">Brassica oleracea</name>
    <name type="common">Wild cabbage</name>
    <dbReference type="NCBI Taxonomy" id="3712"/>
    <lineage>
        <taxon>Eukaryota</taxon>
        <taxon>Viridiplantae</taxon>
        <taxon>Streptophyta</taxon>
        <taxon>Embryophyta</taxon>
        <taxon>Tracheophyta</taxon>
        <taxon>Spermatophyta</taxon>
        <taxon>Magnoliopsida</taxon>
        <taxon>eudicotyledons</taxon>
        <taxon>Gunneridae</taxon>
        <taxon>Pentapetalae</taxon>
        <taxon>rosids</taxon>
        <taxon>malvids</taxon>
        <taxon>Brassicales</taxon>
        <taxon>Brassicaceae</taxon>
        <taxon>Brassiceae</taxon>
        <taxon>Brassica</taxon>
    </lineage>
</organism>
<dbReference type="InterPro" id="IPR012340">
    <property type="entry name" value="NA-bd_OB-fold"/>
</dbReference>
<reference evidence="2" key="1">
    <citation type="submission" date="2018-11" db="EMBL/GenBank/DDBJ databases">
        <authorList>
            <consortium name="Genoscope - CEA"/>
            <person name="William W."/>
        </authorList>
    </citation>
    <scope>NUCLEOTIDE SEQUENCE</scope>
</reference>
<sequence>MAANFDQVSELEPFKMMWKIRVKIIRLWRQYSAKGGETIEMALLDYSGDKIHATVKKVLVSHFEPFLKEGESRIFQTFSLTHSSDIIGQVVEVSDVEIVFINGKNTERISCVLRNEE</sequence>
<protein>
    <recommendedName>
        <fullName evidence="1">Replication protein A 70 kDa DNA-binding subunit B/D first OB fold domain-containing protein</fullName>
    </recommendedName>
</protein>
<dbReference type="AlphaFoldDB" id="A0A3P6CWP8"/>
<dbReference type="InterPro" id="IPR003871">
    <property type="entry name" value="RFA1B/D_OB_1st"/>
</dbReference>
<dbReference type="EMBL" id="LR031874">
    <property type="protein sequence ID" value="VDD23053.1"/>
    <property type="molecule type" value="Genomic_DNA"/>
</dbReference>
<accession>A0A3P6CWP8</accession>
<dbReference type="SUPFAM" id="SSF50249">
    <property type="entry name" value="Nucleic acid-binding proteins"/>
    <property type="match status" value="1"/>
</dbReference>
<evidence type="ECO:0000259" key="1">
    <source>
        <dbReference type="Pfam" id="PF02721"/>
    </source>
</evidence>
<dbReference type="Pfam" id="PF02721">
    <property type="entry name" value="DUF223"/>
    <property type="match status" value="1"/>
</dbReference>
<gene>
    <name evidence="2" type="ORF">BOLC2T09219H</name>
</gene>
<proteinExistence type="predicted"/>
<evidence type="ECO:0000313" key="2">
    <source>
        <dbReference type="EMBL" id="VDD23053.1"/>
    </source>
</evidence>
<name>A0A3P6CWP8_BRAOL</name>